<evidence type="ECO:0000256" key="2">
    <source>
        <dbReference type="ARBA" id="ARBA00010011"/>
    </source>
</evidence>
<evidence type="ECO:0000256" key="7">
    <source>
        <dbReference type="PROSITE-ProRule" id="PRU00479"/>
    </source>
</evidence>
<comment type="subcellular location">
    <subcellularLocation>
        <location evidence="1">Secreted</location>
    </subcellularLocation>
</comment>
<keyword evidence="8" id="KW-1133">Transmembrane helix</keyword>
<dbReference type="InterPro" id="IPR000562">
    <property type="entry name" value="FN_type2_dom"/>
</dbReference>
<feature type="disulfide bond" evidence="7">
    <location>
        <begin position="110"/>
        <end position="136"/>
    </location>
</feature>
<keyword evidence="4" id="KW-0677">Repeat</keyword>
<evidence type="ECO:0000256" key="6">
    <source>
        <dbReference type="ARBA" id="ARBA00023279"/>
    </source>
</evidence>
<dbReference type="FunFam" id="2.10.10.10:FF:000005">
    <property type="entry name" value="Epididymal sperm binding protein 1"/>
    <property type="match status" value="1"/>
</dbReference>
<dbReference type="Pfam" id="PF00040">
    <property type="entry name" value="fn2"/>
    <property type="match status" value="2"/>
</dbReference>
<keyword evidence="3" id="KW-0964">Secreted</keyword>
<dbReference type="PANTHER" id="PTHR22918">
    <property type="entry name" value="SEMINAL PLASMA PROTEIN"/>
    <property type="match status" value="1"/>
</dbReference>
<comment type="caution">
    <text evidence="7">Lacks conserved residue(s) required for the propagation of feature annotation.</text>
</comment>
<evidence type="ECO:0000259" key="9">
    <source>
        <dbReference type="PROSITE" id="PS51092"/>
    </source>
</evidence>
<evidence type="ECO:0000256" key="5">
    <source>
        <dbReference type="ARBA" id="ARBA00023157"/>
    </source>
</evidence>
<dbReference type="SMART" id="SM00059">
    <property type="entry name" value="FN2"/>
    <property type="match status" value="2"/>
</dbReference>
<evidence type="ECO:0000313" key="11">
    <source>
        <dbReference type="Proteomes" id="UP000429181"/>
    </source>
</evidence>
<dbReference type="PROSITE" id="PS00023">
    <property type="entry name" value="FN2_1"/>
    <property type="match status" value="1"/>
</dbReference>
<dbReference type="Ensembl" id="ENSBIXT00005026986.1">
    <property type="protein sequence ID" value="ENSBIXP00005015907.1"/>
    <property type="gene ID" value="ENSBIXG00005019644.1"/>
</dbReference>
<keyword evidence="8" id="KW-0812">Transmembrane</keyword>
<dbReference type="PROSITE" id="PS51092">
    <property type="entry name" value="FN2_2"/>
    <property type="match status" value="2"/>
</dbReference>
<evidence type="ECO:0000313" key="10">
    <source>
        <dbReference type="Ensembl" id="ENSBIXP00005015907.1"/>
    </source>
</evidence>
<dbReference type="SUPFAM" id="SSF57440">
    <property type="entry name" value="Kringle-like"/>
    <property type="match status" value="2"/>
</dbReference>
<dbReference type="CDD" id="cd00062">
    <property type="entry name" value="FN2"/>
    <property type="match status" value="2"/>
</dbReference>
<keyword evidence="5 7" id="KW-1015">Disulfide bond</keyword>
<evidence type="ECO:0000256" key="8">
    <source>
        <dbReference type="SAM" id="Phobius"/>
    </source>
</evidence>
<name>A0A4W2GG79_BOBOX</name>
<sequence>MTWSATGEQATMALRLGLFLIWAGVSMFLQLDPVNGDQQLSEDNVILPKEKKDPASGAETKDNKCVFPFIYGNKKYFDCTLHGSLFLWCSLDADYTGRWKYCTKNDYAKCVFPFIYEGKSYDTCIIIGSTFMNYWCSLSSNYDEDGVWKYC</sequence>
<dbReference type="PIRSF" id="PIRSF002541">
    <property type="entry name" value="Seminal_plasma_PDC-109"/>
    <property type="match status" value="1"/>
</dbReference>
<dbReference type="GO" id="GO:1902492">
    <property type="term" value="P:positive regulation of sperm capacitation"/>
    <property type="evidence" value="ECO:0007669"/>
    <property type="project" value="UniProtKB-ARBA"/>
</dbReference>
<dbReference type="GO" id="GO:0033700">
    <property type="term" value="P:phospholipid efflux"/>
    <property type="evidence" value="ECO:0007669"/>
    <property type="project" value="UniProtKB-ARBA"/>
</dbReference>
<dbReference type="PANTHER" id="PTHR22918:SF3">
    <property type="entry name" value="SEMINAL PLASMA PROTEIN HSP-1"/>
    <property type="match status" value="1"/>
</dbReference>
<proteinExistence type="inferred from homology"/>
<feature type="domain" description="Fibronectin type-II" evidence="9">
    <location>
        <begin position="105"/>
        <end position="151"/>
    </location>
</feature>
<dbReference type="InterPro" id="IPR036943">
    <property type="entry name" value="FN_type2_sf"/>
</dbReference>
<dbReference type="PRINTS" id="PR00013">
    <property type="entry name" value="FNTYPEII"/>
</dbReference>
<feature type="disulfide bond" evidence="7">
    <location>
        <begin position="124"/>
        <end position="151"/>
    </location>
</feature>
<evidence type="ECO:0000256" key="1">
    <source>
        <dbReference type="ARBA" id="ARBA00004613"/>
    </source>
</evidence>
<feature type="transmembrane region" description="Helical" evidence="8">
    <location>
        <begin position="12"/>
        <end position="31"/>
    </location>
</feature>
<feature type="domain" description="Fibronectin type-II" evidence="9">
    <location>
        <begin position="60"/>
        <end position="104"/>
    </location>
</feature>
<dbReference type="InterPro" id="IPR013806">
    <property type="entry name" value="Kringle-like"/>
</dbReference>
<protein>
    <recommendedName>
        <fullName evidence="9">Fibronectin type-II domain-containing protein</fullName>
    </recommendedName>
</protein>
<dbReference type="AlphaFoldDB" id="A0A4W2GG79"/>
<dbReference type="GO" id="GO:0009986">
    <property type="term" value="C:cell surface"/>
    <property type="evidence" value="ECO:0007669"/>
    <property type="project" value="TreeGrafter"/>
</dbReference>
<keyword evidence="6" id="KW-0278">Fertilization</keyword>
<dbReference type="InterPro" id="IPR051666">
    <property type="entry name" value="SP_Capacitation_Regulator"/>
</dbReference>
<comment type="similarity">
    <text evidence="2">Belongs to the seminal plasma protein family.</text>
</comment>
<dbReference type="GO" id="GO:0048240">
    <property type="term" value="P:sperm capacitation"/>
    <property type="evidence" value="ECO:0007669"/>
    <property type="project" value="InterPro"/>
</dbReference>
<keyword evidence="8" id="KW-0472">Membrane</keyword>
<dbReference type="Gene3D" id="2.10.10.10">
    <property type="entry name" value="Fibronectin, type II, collagen-binding"/>
    <property type="match status" value="2"/>
</dbReference>
<organism evidence="10 11">
    <name type="scientific">Bos indicus x Bos taurus</name>
    <name type="common">Hybrid cattle</name>
    <dbReference type="NCBI Taxonomy" id="30522"/>
    <lineage>
        <taxon>Eukaryota</taxon>
        <taxon>Metazoa</taxon>
        <taxon>Chordata</taxon>
        <taxon>Craniata</taxon>
        <taxon>Vertebrata</taxon>
        <taxon>Euteleostomi</taxon>
        <taxon>Mammalia</taxon>
        <taxon>Eutheria</taxon>
        <taxon>Laurasiatheria</taxon>
        <taxon>Artiodactyla</taxon>
        <taxon>Ruminantia</taxon>
        <taxon>Pecora</taxon>
        <taxon>Bovidae</taxon>
        <taxon>Bovinae</taxon>
        <taxon>Bos</taxon>
    </lineage>
</organism>
<dbReference type="GO" id="GO:0007338">
    <property type="term" value="P:single fertilization"/>
    <property type="evidence" value="ECO:0007669"/>
    <property type="project" value="UniProtKB-KW"/>
</dbReference>
<evidence type="ECO:0000256" key="3">
    <source>
        <dbReference type="ARBA" id="ARBA00022525"/>
    </source>
</evidence>
<dbReference type="InterPro" id="IPR016356">
    <property type="entry name" value="Seminal_plasma_PDC-109-like"/>
</dbReference>
<reference evidence="10" key="2">
    <citation type="submission" date="2025-08" db="UniProtKB">
        <authorList>
            <consortium name="Ensembl"/>
        </authorList>
    </citation>
    <scope>IDENTIFICATION</scope>
</reference>
<reference evidence="10 11" key="1">
    <citation type="submission" date="2018-11" db="EMBL/GenBank/DDBJ databases">
        <title>Haplotype-resolved cattle genomes.</title>
        <authorList>
            <person name="Low W.Y."/>
            <person name="Tearle R."/>
            <person name="Bickhart D.M."/>
            <person name="Rosen B.D."/>
            <person name="Koren S."/>
            <person name="Rhie A."/>
            <person name="Hiendleder S."/>
            <person name="Phillippy A.M."/>
            <person name="Smith T.P.L."/>
            <person name="Williams J.L."/>
        </authorList>
    </citation>
    <scope>NUCLEOTIDE SEQUENCE [LARGE SCALE GENOMIC DNA]</scope>
</reference>
<dbReference type="FunFam" id="2.10.10.10:FF:000003">
    <property type="entry name" value="binder of sperm protein homolog 1"/>
    <property type="match status" value="1"/>
</dbReference>
<dbReference type="GO" id="GO:0005615">
    <property type="term" value="C:extracellular space"/>
    <property type="evidence" value="ECO:0007669"/>
    <property type="project" value="InterPro"/>
</dbReference>
<dbReference type="GO" id="GO:0008201">
    <property type="term" value="F:heparin binding"/>
    <property type="evidence" value="ECO:0007669"/>
    <property type="project" value="TreeGrafter"/>
</dbReference>
<dbReference type="Proteomes" id="UP000429181">
    <property type="component" value="Chromosome 18"/>
</dbReference>
<dbReference type="GeneTree" id="ENSGT00940000164580"/>
<accession>A0A4W2GG79</accession>
<evidence type="ECO:0000256" key="4">
    <source>
        <dbReference type="ARBA" id="ARBA00022737"/>
    </source>
</evidence>